<evidence type="ECO:0000313" key="2">
    <source>
        <dbReference type="RefSeq" id="XP_075091674.1"/>
    </source>
</evidence>
<evidence type="ECO:0000313" key="1">
    <source>
        <dbReference type="Proteomes" id="UP000790787"/>
    </source>
</evidence>
<protein>
    <submittedName>
        <fullName evidence="2">Protein FAR1-RELATED SEQUENCE 5-like</fullName>
    </submittedName>
</protein>
<sequence length="181" mass="21175">MDTWNTMLDEYNLHENEWLQGIYTLREKLFAAYGKKTFSGGMIITQLSESLNGDLKNYLQSDYNLVQLFKHYYRAIEDKRYNELQDTCDASQEIPVLKAQVPILVHAREVYTSNIFAKFQDEYMKSLSIKVNIGCEKNTLSTIYKVSKNGHTREYIVIVTEVGHISCVSWKKKKLRRRTKG</sequence>
<dbReference type="Proteomes" id="UP000790787">
    <property type="component" value="Chromosome 17"/>
</dbReference>
<dbReference type="RefSeq" id="XP_075091674.1">
    <property type="nucleotide sequence ID" value="XM_075235573.1"/>
</dbReference>
<reference evidence="2" key="2">
    <citation type="submission" date="2025-08" db="UniProtKB">
        <authorList>
            <consortium name="RefSeq"/>
        </authorList>
    </citation>
    <scope>IDENTIFICATION</scope>
    <source>
        <tissue evidence="2">Leaf</tissue>
    </source>
</reference>
<accession>A0AC58T397</accession>
<organism evidence="1 2">
    <name type="scientific">Nicotiana tabacum</name>
    <name type="common">Common tobacco</name>
    <dbReference type="NCBI Taxonomy" id="4097"/>
    <lineage>
        <taxon>Eukaryota</taxon>
        <taxon>Viridiplantae</taxon>
        <taxon>Streptophyta</taxon>
        <taxon>Embryophyta</taxon>
        <taxon>Tracheophyta</taxon>
        <taxon>Spermatophyta</taxon>
        <taxon>Magnoliopsida</taxon>
        <taxon>eudicotyledons</taxon>
        <taxon>Gunneridae</taxon>
        <taxon>Pentapetalae</taxon>
        <taxon>asterids</taxon>
        <taxon>lamiids</taxon>
        <taxon>Solanales</taxon>
        <taxon>Solanaceae</taxon>
        <taxon>Nicotianoideae</taxon>
        <taxon>Nicotianeae</taxon>
        <taxon>Nicotiana</taxon>
    </lineage>
</organism>
<name>A0AC58T397_TOBAC</name>
<gene>
    <name evidence="2" type="primary">LOC142171866</name>
</gene>
<keyword evidence="1" id="KW-1185">Reference proteome</keyword>
<proteinExistence type="predicted"/>
<reference evidence="1" key="1">
    <citation type="journal article" date="2014" name="Nat. Commun.">
        <title>The tobacco genome sequence and its comparison with those of tomato and potato.</title>
        <authorList>
            <person name="Sierro N."/>
            <person name="Battey J.N."/>
            <person name="Ouadi S."/>
            <person name="Bakaher N."/>
            <person name="Bovet L."/>
            <person name="Willig A."/>
            <person name="Goepfert S."/>
            <person name="Peitsch M.C."/>
            <person name="Ivanov N.V."/>
        </authorList>
    </citation>
    <scope>NUCLEOTIDE SEQUENCE [LARGE SCALE GENOMIC DNA]</scope>
</reference>